<dbReference type="AlphaFoldDB" id="A0A8H6J601"/>
<name>A0A8H6J601_9PEZI</name>
<accession>A0A8H6J601</accession>
<dbReference type="EMBL" id="WIGM01001008">
    <property type="protein sequence ID" value="KAF6806753.1"/>
    <property type="molecule type" value="Genomic_DNA"/>
</dbReference>
<evidence type="ECO:0000313" key="2">
    <source>
        <dbReference type="EMBL" id="KAF6806753.1"/>
    </source>
</evidence>
<comment type="caution">
    <text evidence="2">The sequence shown here is derived from an EMBL/GenBank/DDBJ whole genome shotgun (WGS) entry which is preliminary data.</text>
</comment>
<evidence type="ECO:0000256" key="1">
    <source>
        <dbReference type="SAM" id="MobiDB-lite"/>
    </source>
</evidence>
<evidence type="ECO:0000313" key="3">
    <source>
        <dbReference type="Proteomes" id="UP000639643"/>
    </source>
</evidence>
<organism evidence="2 3">
    <name type="scientific">Colletotrichum musicola</name>
    <dbReference type="NCBI Taxonomy" id="2175873"/>
    <lineage>
        <taxon>Eukaryota</taxon>
        <taxon>Fungi</taxon>
        <taxon>Dikarya</taxon>
        <taxon>Ascomycota</taxon>
        <taxon>Pezizomycotina</taxon>
        <taxon>Sordariomycetes</taxon>
        <taxon>Hypocreomycetidae</taxon>
        <taxon>Glomerellales</taxon>
        <taxon>Glomerellaceae</taxon>
        <taxon>Colletotrichum</taxon>
        <taxon>Colletotrichum orchidearum species complex</taxon>
    </lineage>
</organism>
<dbReference type="Proteomes" id="UP000639643">
    <property type="component" value="Unassembled WGS sequence"/>
</dbReference>
<feature type="region of interest" description="Disordered" evidence="1">
    <location>
        <begin position="1"/>
        <end position="41"/>
    </location>
</feature>
<keyword evidence="3" id="KW-1185">Reference proteome</keyword>
<protein>
    <submittedName>
        <fullName evidence="2">Uncharacterized protein</fullName>
    </submittedName>
</protein>
<gene>
    <name evidence="2" type="ORF">CMUS01_14288</name>
</gene>
<sequence>MTVLEIPSSPTILSPPRPAMLGAKPEAESQLTRIEGEDYGA</sequence>
<proteinExistence type="predicted"/>
<reference evidence="2" key="1">
    <citation type="journal article" date="2020" name="Phytopathology">
        <title>Genome Sequence Resources of Colletotrichum truncatum, C. plurivorum, C. musicola, and C. sojae: Four Species Pathogenic to Soybean (Glycine max).</title>
        <authorList>
            <person name="Rogerio F."/>
            <person name="Boufleur T.R."/>
            <person name="Ciampi-Guillardi M."/>
            <person name="Sukno S.A."/>
            <person name="Thon M.R."/>
            <person name="Massola Junior N.S."/>
            <person name="Baroncelli R."/>
        </authorList>
    </citation>
    <scope>NUCLEOTIDE SEQUENCE</scope>
    <source>
        <strain evidence="2">LFN0074</strain>
    </source>
</reference>